<dbReference type="EMBL" id="CP092875">
    <property type="protein sequence ID" value="UYV75477.1"/>
    <property type="molecule type" value="Genomic_DNA"/>
</dbReference>
<sequence>MGMLVKGTSKKRTQQQKYLEIKRKQEDIIFLHLPGVGVMGLKKPMLSGEVIYCTAVGLTLNTSQTGYLGRVCLNAKAKTITVLGHEVSGDGIRPDPENIRAIRNFPTPRT</sequence>
<dbReference type="InterPro" id="IPR043502">
    <property type="entry name" value="DNA/RNA_pol_sf"/>
</dbReference>
<protein>
    <submittedName>
        <fullName evidence="1">Uncharacterized protein</fullName>
    </submittedName>
</protein>
<dbReference type="SUPFAM" id="SSF56672">
    <property type="entry name" value="DNA/RNA polymerases"/>
    <property type="match status" value="1"/>
</dbReference>
<gene>
    <name evidence="1" type="ORF">LAZ67_13000368</name>
</gene>
<proteinExistence type="predicted"/>
<reference evidence="1 2" key="1">
    <citation type="submission" date="2022-01" db="EMBL/GenBank/DDBJ databases">
        <title>A chromosomal length assembly of Cordylochernes scorpioides.</title>
        <authorList>
            <person name="Zeh D."/>
            <person name="Zeh J."/>
        </authorList>
    </citation>
    <scope>NUCLEOTIDE SEQUENCE [LARGE SCALE GENOMIC DNA]</scope>
    <source>
        <strain evidence="1">IN4F17</strain>
        <tissue evidence="1">Whole Body</tissue>
    </source>
</reference>
<accession>A0ABY6L2W1</accession>
<dbReference type="Proteomes" id="UP001235939">
    <property type="component" value="Chromosome 13"/>
</dbReference>
<keyword evidence="2" id="KW-1185">Reference proteome</keyword>
<organism evidence="1 2">
    <name type="scientific">Cordylochernes scorpioides</name>
    <dbReference type="NCBI Taxonomy" id="51811"/>
    <lineage>
        <taxon>Eukaryota</taxon>
        <taxon>Metazoa</taxon>
        <taxon>Ecdysozoa</taxon>
        <taxon>Arthropoda</taxon>
        <taxon>Chelicerata</taxon>
        <taxon>Arachnida</taxon>
        <taxon>Pseudoscorpiones</taxon>
        <taxon>Cheliferoidea</taxon>
        <taxon>Chernetidae</taxon>
        <taxon>Cordylochernes</taxon>
    </lineage>
</organism>
<evidence type="ECO:0000313" key="2">
    <source>
        <dbReference type="Proteomes" id="UP001235939"/>
    </source>
</evidence>
<name>A0ABY6L2W1_9ARAC</name>
<evidence type="ECO:0000313" key="1">
    <source>
        <dbReference type="EMBL" id="UYV75477.1"/>
    </source>
</evidence>